<dbReference type="GO" id="GO:0003700">
    <property type="term" value="F:DNA-binding transcription factor activity"/>
    <property type="evidence" value="ECO:0007669"/>
    <property type="project" value="InterPro"/>
</dbReference>
<dbReference type="Pfam" id="PF13411">
    <property type="entry name" value="MerR_1"/>
    <property type="match status" value="1"/>
</dbReference>
<keyword evidence="3" id="KW-0238">DNA-binding</keyword>
<dbReference type="PANTHER" id="PTHR30204:SF69">
    <property type="entry name" value="MERR-FAMILY TRANSCRIPTIONAL REGULATOR"/>
    <property type="match status" value="1"/>
</dbReference>
<dbReference type="RefSeq" id="WP_151569549.1">
    <property type="nucleotide sequence ID" value="NZ_WBMT01000029.1"/>
</dbReference>
<keyword evidence="1" id="KW-0678">Repressor</keyword>
<evidence type="ECO:0000256" key="3">
    <source>
        <dbReference type="ARBA" id="ARBA00023125"/>
    </source>
</evidence>
<keyword evidence="4" id="KW-0804">Transcription</keyword>
<evidence type="ECO:0000256" key="1">
    <source>
        <dbReference type="ARBA" id="ARBA00022491"/>
    </source>
</evidence>
<dbReference type="SMART" id="SM00422">
    <property type="entry name" value="HTH_MERR"/>
    <property type="match status" value="1"/>
</dbReference>
<name>A0A6H9Y7H2_9ACTN</name>
<comment type="caution">
    <text evidence="7">The sequence shown here is derived from an EMBL/GenBank/DDBJ whole genome shotgun (WGS) entry which is preliminary data.</text>
</comment>
<dbReference type="SUPFAM" id="SSF46955">
    <property type="entry name" value="Putative DNA-binding domain"/>
    <property type="match status" value="1"/>
</dbReference>
<dbReference type="EMBL" id="WBMT01000029">
    <property type="protein sequence ID" value="KAB2340590.1"/>
    <property type="molecule type" value="Genomic_DNA"/>
</dbReference>
<sequence length="165" mass="17261">MTTATEGLRSGQVAAAAGVNLQTLRYYERRGLLQEPDRTPGGHRLYPAEAVTLLRVIKTAQRLGFTLDEVAELLETAAHRHGHRQPGTGLRARAADKLTEVEAKIADLEVIATTLRQTLAAGCNDLVACAAEQDCPLPFADLAGASLAAGPSRGEAGSDGQGCGC</sequence>
<dbReference type="InterPro" id="IPR009061">
    <property type="entry name" value="DNA-bd_dom_put_sf"/>
</dbReference>
<dbReference type="PROSITE" id="PS00552">
    <property type="entry name" value="HTH_MERR_1"/>
    <property type="match status" value="1"/>
</dbReference>
<dbReference type="PANTHER" id="PTHR30204">
    <property type="entry name" value="REDOX-CYCLING DRUG-SENSING TRANSCRIPTIONAL ACTIVATOR SOXR"/>
    <property type="match status" value="1"/>
</dbReference>
<dbReference type="GO" id="GO:0003677">
    <property type="term" value="F:DNA binding"/>
    <property type="evidence" value="ECO:0007669"/>
    <property type="project" value="UniProtKB-KW"/>
</dbReference>
<evidence type="ECO:0000256" key="5">
    <source>
        <dbReference type="SAM" id="Coils"/>
    </source>
</evidence>
<feature type="domain" description="HTH merR-type" evidence="6">
    <location>
        <begin position="7"/>
        <end position="76"/>
    </location>
</feature>
<dbReference type="InterPro" id="IPR000551">
    <property type="entry name" value="MerR-type_HTH_dom"/>
</dbReference>
<dbReference type="PROSITE" id="PS50937">
    <property type="entry name" value="HTH_MERR_2"/>
    <property type="match status" value="1"/>
</dbReference>
<evidence type="ECO:0000256" key="4">
    <source>
        <dbReference type="ARBA" id="ARBA00023163"/>
    </source>
</evidence>
<feature type="coiled-coil region" evidence="5">
    <location>
        <begin position="91"/>
        <end position="118"/>
    </location>
</feature>
<reference evidence="7 8" key="1">
    <citation type="submission" date="2019-09" db="EMBL/GenBank/DDBJ databases">
        <title>Actinomadura physcomitrii sp. nov., a novel actinomycete isolated from moss [Physcomitrium sphaericum (Ludw) Fuernr].</title>
        <authorList>
            <person name="Zhuang X."/>
            <person name="Liu C."/>
        </authorList>
    </citation>
    <scope>NUCLEOTIDE SEQUENCE [LARGE SCALE GENOMIC DNA]</scope>
    <source>
        <strain evidence="7 8">HMC1</strain>
    </source>
</reference>
<evidence type="ECO:0000313" key="7">
    <source>
        <dbReference type="EMBL" id="KAB2340590.1"/>
    </source>
</evidence>
<gene>
    <name evidence="7" type="ORF">F8566_44510</name>
</gene>
<organism evidence="7 8">
    <name type="scientific">Actinomadura rudentiformis</name>
    <dbReference type="NCBI Taxonomy" id="359158"/>
    <lineage>
        <taxon>Bacteria</taxon>
        <taxon>Bacillati</taxon>
        <taxon>Actinomycetota</taxon>
        <taxon>Actinomycetes</taxon>
        <taxon>Streptosporangiales</taxon>
        <taxon>Thermomonosporaceae</taxon>
        <taxon>Actinomadura</taxon>
    </lineage>
</organism>
<keyword evidence="2" id="KW-0805">Transcription regulation</keyword>
<keyword evidence="8" id="KW-1185">Reference proteome</keyword>
<protein>
    <submittedName>
        <fullName evidence="7">MerR family transcriptional regulator</fullName>
    </submittedName>
</protein>
<accession>A0A6H9Y7H2</accession>
<dbReference type="Proteomes" id="UP000468735">
    <property type="component" value="Unassembled WGS sequence"/>
</dbReference>
<dbReference type="AlphaFoldDB" id="A0A6H9Y7H2"/>
<proteinExistence type="predicted"/>
<dbReference type="PRINTS" id="PR00040">
    <property type="entry name" value="HTHMERR"/>
</dbReference>
<keyword evidence="5" id="KW-0175">Coiled coil</keyword>
<evidence type="ECO:0000256" key="2">
    <source>
        <dbReference type="ARBA" id="ARBA00023015"/>
    </source>
</evidence>
<evidence type="ECO:0000313" key="8">
    <source>
        <dbReference type="Proteomes" id="UP000468735"/>
    </source>
</evidence>
<evidence type="ECO:0000259" key="6">
    <source>
        <dbReference type="PROSITE" id="PS50937"/>
    </source>
</evidence>
<dbReference type="OrthoDB" id="9802039at2"/>
<dbReference type="Gene3D" id="1.10.1660.10">
    <property type="match status" value="1"/>
</dbReference>
<dbReference type="InterPro" id="IPR047057">
    <property type="entry name" value="MerR_fam"/>
</dbReference>